<evidence type="ECO:0000259" key="1">
    <source>
        <dbReference type="Pfam" id="PF01323"/>
    </source>
</evidence>
<dbReference type="PANTHER" id="PTHR42943">
    <property type="entry name" value="GLUTATHIONE S-TRANSFERASE KAPPA"/>
    <property type="match status" value="1"/>
</dbReference>
<dbReference type="EMBL" id="JAVRRT010000009">
    <property type="protein sequence ID" value="KAK5169034.1"/>
    <property type="molecule type" value="Genomic_DNA"/>
</dbReference>
<dbReference type="GO" id="GO:0006749">
    <property type="term" value="P:glutathione metabolic process"/>
    <property type="evidence" value="ECO:0007669"/>
    <property type="project" value="TreeGrafter"/>
</dbReference>
<dbReference type="AlphaFoldDB" id="A0AAV9P7M7"/>
<dbReference type="RefSeq" id="XP_064658500.1">
    <property type="nucleotide sequence ID" value="XM_064803585.1"/>
</dbReference>
<dbReference type="InterPro" id="IPR001853">
    <property type="entry name" value="DSBA-like_thioredoxin_dom"/>
</dbReference>
<dbReference type="GO" id="GO:0005739">
    <property type="term" value="C:mitochondrion"/>
    <property type="evidence" value="ECO:0007669"/>
    <property type="project" value="TreeGrafter"/>
</dbReference>
<evidence type="ECO:0000313" key="2">
    <source>
        <dbReference type="EMBL" id="KAK5169034.1"/>
    </source>
</evidence>
<organism evidence="2 3">
    <name type="scientific">Saxophila tyrrhenica</name>
    <dbReference type="NCBI Taxonomy" id="1690608"/>
    <lineage>
        <taxon>Eukaryota</taxon>
        <taxon>Fungi</taxon>
        <taxon>Dikarya</taxon>
        <taxon>Ascomycota</taxon>
        <taxon>Pezizomycotina</taxon>
        <taxon>Dothideomycetes</taxon>
        <taxon>Dothideomycetidae</taxon>
        <taxon>Mycosphaerellales</taxon>
        <taxon>Extremaceae</taxon>
        <taxon>Saxophila</taxon>
    </lineage>
</organism>
<feature type="domain" description="DSBA-like thioredoxin" evidence="1">
    <location>
        <begin position="4"/>
        <end position="160"/>
    </location>
</feature>
<accession>A0AAV9P7M7</accession>
<keyword evidence="3" id="KW-1185">Reference proteome</keyword>
<dbReference type="Gene3D" id="3.40.30.10">
    <property type="entry name" value="Glutaredoxin"/>
    <property type="match status" value="1"/>
</dbReference>
<reference evidence="2 3" key="1">
    <citation type="submission" date="2023-08" db="EMBL/GenBank/DDBJ databases">
        <title>Black Yeasts Isolated from many extreme environments.</title>
        <authorList>
            <person name="Coleine C."/>
            <person name="Stajich J.E."/>
            <person name="Selbmann L."/>
        </authorList>
    </citation>
    <scope>NUCLEOTIDE SEQUENCE [LARGE SCALE GENOMIC DNA]</scope>
    <source>
        <strain evidence="2 3">CCFEE 5935</strain>
    </source>
</reference>
<dbReference type="SUPFAM" id="SSF52833">
    <property type="entry name" value="Thioredoxin-like"/>
    <property type="match status" value="1"/>
</dbReference>
<dbReference type="InterPro" id="IPR051924">
    <property type="entry name" value="GST_Kappa/NadH"/>
</dbReference>
<gene>
    <name evidence="2" type="ORF">LTR77_006343</name>
</gene>
<name>A0AAV9P7M7_9PEZI</name>
<comment type="caution">
    <text evidence="2">The sequence shown here is derived from an EMBL/GenBank/DDBJ whole genome shotgun (WGS) entry which is preliminary data.</text>
</comment>
<protein>
    <recommendedName>
        <fullName evidence="1">DSBA-like thioredoxin domain-containing protein</fullName>
    </recommendedName>
</protein>
<dbReference type="PANTHER" id="PTHR42943:SF13">
    <property type="entry name" value="GLUTATHIONE S-TRANSFERASE KAPPA-RELATED"/>
    <property type="match status" value="1"/>
</dbReference>
<dbReference type="GO" id="GO:0004364">
    <property type="term" value="F:glutathione transferase activity"/>
    <property type="evidence" value="ECO:0007669"/>
    <property type="project" value="TreeGrafter"/>
</dbReference>
<dbReference type="GO" id="GO:0005777">
    <property type="term" value="C:peroxisome"/>
    <property type="evidence" value="ECO:0007669"/>
    <property type="project" value="TreeGrafter"/>
</dbReference>
<dbReference type="GO" id="GO:0004602">
    <property type="term" value="F:glutathione peroxidase activity"/>
    <property type="evidence" value="ECO:0007669"/>
    <property type="project" value="TreeGrafter"/>
</dbReference>
<dbReference type="Pfam" id="PF01323">
    <property type="entry name" value="DSBA"/>
    <property type="match status" value="1"/>
</dbReference>
<dbReference type="GeneID" id="89927683"/>
<sequence length="178" mass="20370">MSTSSNKPPWTLEAKAKYSSFDGPRAAQYFGLEPLKPPPFFPIMSLLPMRCMLYIKAHFPAARYEDQFGELWQCYWREAMDISKPDIMAKCLARHFSEDEVKAILAGGTSAEYKKMLTDETARLVGKGAFGAPWFCVTRQDGVEEPFFGSDRFPFMLRYLGVPFDDIKIREKEGKARL</sequence>
<evidence type="ECO:0000313" key="3">
    <source>
        <dbReference type="Proteomes" id="UP001337655"/>
    </source>
</evidence>
<proteinExistence type="predicted"/>
<dbReference type="Proteomes" id="UP001337655">
    <property type="component" value="Unassembled WGS sequence"/>
</dbReference>
<dbReference type="InterPro" id="IPR036249">
    <property type="entry name" value="Thioredoxin-like_sf"/>
</dbReference>